<evidence type="ECO:0000256" key="6">
    <source>
        <dbReference type="SAM" id="SignalP"/>
    </source>
</evidence>
<organism evidence="7 8">
    <name type="scientific">Arachnia rubra</name>
    <dbReference type="NCBI Taxonomy" id="1547448"/>
    <lineage>
        <taxon>Bacteria</taxon>
        <taxon>Bacillati</taxon>
        <taxon>Actinomycetota</taxon>
        <taxon>Actinomycetes</taxon>
        <taxon>Propionibacteriales</taxon>
        <taxon>Propionibacteriaceae</taxon>
        <taxon>Arachnia</taxon>
    </lineage>
</organism>
<dbReference type="PANTHER" id="PTHR42953:SF1">
    <property type="entry name" value="METAL-BINDING PROTEIN HI_0362-RELATED"/>
    <property type="match status" value="1"/>
</dbReference>
<dbReference type="PROSITE" id="PS51318">
    <property type="entry name" value="TAT"/>
    <property type="match status" value="1"/>
</dbReference>
<dbReference type="RefSeq" id="WP_212323803.1">
    <property type="nucleotide sequence ID" value="NZ_AP024463.1"/>
</dbReference>
<dbReference type="PRINTS" id="PR00690">
    <property type="entry name" value="ADHESNFAMILY"/>
</dbReference>
<reference evidence="7 8" key="1">
    <citation type="submission" date="2021-03" db="EMBL/GenBank/DDBJ databases">
        <title>Human Oral Microbial Genomes.</title>
        <authorList>
            <person name="Johnston C.D."/>
            <person name="Chen T."/>
            <person name="Dewhirst F.E."/>
        </authorList>
    </citation>
    <scope>NUCLEOTIDE SEQUENCE [LARGE SCALE GENOMIC DNA]</scope>
    <source>
        <strain evidence="7 8">DSMZ 100122</strain>
    </source>
</reference>
<dbReference type="Proteomes" id="UP000678513">
    <property type="component" value="Chromosome"/>
</dbReference>
<evidence type="ECO:0000256" key="3">
    <source>
        <dbReference type="ARBA" id="ARBA00022723"/>
    </source>
</evidence>
<dbReference type="PANTHER" id="PTHR42953">
    <property type="entry name" value="HIGH-AFFINITY ZINC UPTAKE SYSTEM PROTEIN ZNUA-RELATED"/>
    <property type="match status" value="1"/>
</dbReference>
<dbReference type="InterPro" id="IPR006127">
    <property type="entry name" value="ZnuA-like"/>
</dbReference>
<dbReference type="EMBL" id="CP072384">
    <property type="protein sequence ID" value="QUC08198.1"/>
    <property type="molecule type" value="Genomic_DNA"/>
</dbReference>
<dbReference type="InterPro" id="IPR050492">
    <property type="entry name" value="Bact_metal-bind_prot9"/>
</dbReference>
<dbReference type="PRINTS" id="PR00691">
    <property type="entry name" value="ADHESINB"/>
</dbReference>
<keyword evidence="8" id="KW-1185">Reference proteome</keyword>
<evidence type="ECO:0000256" key="4">
    <source>
        <dbReference type="ARBA" id="ARBA00022729"/>
    </source>
</evidence>
<accession>A0ABX7Y6S4</accession>
<evidence type="ECO:0000256" key="2">
    <source>
        <dbReference type="ARBA" id="ARBA00022448"/>
    </source>
</evidence>
<dbReference type="InterPro" id="IPR006311">
    <property type="entry name" value="TAT_signal"/>
</dbReference>
<feature type="signal peptide" evidence="6">
    <location>
        <begin position="1"/>
        <end position="24"/>
    </location>
</feature>
<evidence type="ECO:0000256" key="1">
    <source>
        <dbReference type="ARBA" id="ARBA00004196"/>
    </source>
</evidence>
<evidence type="ECO:0000256" key="5">
    <source>
        <dbReference type="RuleBase" id="RU003512"/>
    </source>
</evidence>
<comment type="similarity">
    <text evidence="5">Belongs to the bacterial solute-binding protein 9 family.</text>
</comment>
<feature type="chain" id="PRO_5046444902" evidence="6">
    <location>
        <begin position="25"/>
        <end position="325"/>
    </location>
</feature>
<dbReference type="InterPro" id="IPR006129">
    <property type="entry name" value="AdhesinB"/>
</dbReference>
<comment type="subcellular location">
    <subcellularLocation>
        <location evidence="1">Cell envelope</location>
    </subcellularLocation>
</comment>
<evidence type="ECO:0000313" key="8">
    <source>
        <dbReference type="Proteomes" id="UP000678513"/>
    </source>
</evidence>
<proteinExistence type="inferred from homology"/>
<gene>
    <name evidence="7" type="ORF">J5A65_00075</name>
</gene>
<dbReference type="Gene3D" id="3.40.50.1980">
    <property type="entry name" value="Nitrogenase molybdenum iron protein domain"/>
    <property type="match status" value="2"/>
</dbReference>
<evidence type="ECO:0000313" key="7">
    <source>
        <dbReference type="EMBL" id="QUC08198.1"/>
    </source>
</evidence>
<dbReference type="InterPro" id="IPR006128">
    <property type="entry name" value="Lipoprotein_PsaA-like"/>
</dbReference>
<keyword evidence="2 5" id="KW-0813">Transport</keyword>
<dbReference type="PROSITE" id="PS51257">
    <property type="entry name" value="PROKAR_LIPOPROTEIN"/>
    <property type="match status" value="1"/>
</dbReference>
<dbReference type="Pfam" id="PF01297">
    <property type="entry name" value="ZnuA"/>
    <property type="match status" value="1"/>
</dbReference>
<protein>
    <submittedName>
        <fullName evidence="7">Zinc ABC transporter substrate-binding protein</fullName>
    </submittedName>
</protein>
<keyword evidence="4 6" id="KW-0732">Signal</keyword>
<keyword evidence="3" id="KW-0479">Metal-binding</keyword>
<name>A0ABX7Y6S4_9ACTN</name>
<dbReference type="SUPFAM" id="SSF53807">
    <property type="entry name" value="Helical backbone' metal receptor"/>
    <property type="match status" value="1"/>
</dbReference>
<sequence>MKPATFTRRTFIAAISATSAAALVAGCANNSAESSGSGSGAGDGGKKLAIFATTGYLADAAKMLEPTAEITTMVKPGGDPHTYEPTTQDIEKMQSADAVFSSGVHLEAKMLTQLESLGSKHIAVGNKIDQSELLPWPEKDEQGNDLHDPHIWNSTKIWQQVVTLMAEHLKTINPGKSADYDKNAEAYKKQIQETDTWAKEQTEKIPADRRVLVTGHDAFNYFGRAYNIEIHATDFVSSDADLSADEISELADLIATHKLPVIFQDNLKNPQAIQSLKEAVAAKGWTVEVSDKELYADSLGSESGVDTYLGVMKHNVETIVGALSS</sequence>